<keyword evidence="3" id="KW-0479">Metal-binding</keyword>
<dbReference type="GO" id="GO:0046872">
    <property type="term" value="F:metal ion binding"/>
    <property type="evidence" value="ECO:0007669"/>
    <property type="project" value="UniProtKB-KW"/>
</dbReference>
<name>A0A0G1XUA5_9BACT</name>
<dbReference type="GO" id="GO:0140078">
    <property type="term" value="F:class I DNA-(apurinic or apyrimidinic site) endonuclease activity"/>
    <property type="evidence" value="ECO:0007669"/>
    <property type="project" value="UniProtKB-EC"/>
</dbReference>
<evidence type="ECO:0000256" key="3">
    <source>
        <dbReference type="ARBA" id="ARBA00022723"/>
    </source>
</evidence>
<keyword evidence="5 10" id="KW-0378">Hydrolase</keyword>
<evidence type="ECO:0000256" key="9">
    <source>
        <dbReference type="ARBA" id="ARBA00023295"/>
    </source>
</evidence>
<dbReference type="EMBL" id="LCRM01000072">
    <property type="protein sequence ID" value="KKW34520.1"/>
    <property type="molecule type" value="Genomic_DNA"/>
</dbReference>
<dbReference type="PIRSF" id="PIRSF001435">
    <property type="entry name" value="Nth"/>
    <property type="match status" value="1"/>
</dbReference>
<dbReference type="Pfam" id="PF00633">
    <property type="entry name" value="HHH"/>
    <property type="match status" value="1"/>
</dbReference>
<dbReference type="PANTHER" id="PTHR10359:SF18">
    <property type="entry name" value="ENDONUCLEASE III"/>
    <property type="match status" value="1"/>
</dbReference>
<keyword evidence="2" id="KW-0004">4Fe-4S</keyword>
<feature type="domain" description="HhH-GPD" evidence="11">
    <location>
        <begin position="49"/>
        <end position="202"/>
    </location>
</feature>
<proteinExistence type="inferred from homology"/>
<evidence type="ECO:0000256" key="10">
    <source>
        <dbReference type="HAMAP-Rule" id="MF_00942"/>
    </source>
</evidence>
<keyword evidence="7" id="KW-0411">Iron-sulfur</keyword>
<comment type="similarity">
    <text evidence="1 10">Belongs to the Nth/MutY family.</text>
</comment>
<dbReference type="GO" id="GO:0051539">
    <property type="term" value="F:4 iron, 4 sulfur cluster binding"/>
    <property type="evidence" value="ECO:0007669"/>
    <property type="project" value="UniProtKB-KW"/>
</dbReference>
<dbReference type="InterPro" id="IPR011257">
    <property type="entry name" value="DNA_glycosylase"/>
</dbReference>
<dbReference type="GO" id="GO:0003677">
    <property type="term" value="F:DNA binding"/>
    <property type="evidence" value="ECO:0007669"/>
    <property type="project" value="UniProtKB-UniRule"/>
</dbReference>
<evidence type="ECO:0000256" key="2">
    <source>
        <dbReference type="ARBA" id="ARBA00022485"/>
    </source>
</evidence>
<reference evidence="12 13" key="1">
    <citation type="journal article" date="2015" name="Nature">
        <title>rRNA introns, odd ribosomes, and small enigmatic genomes across a large radiation of phyla.</title>
        <authorList>
            <person name="Brown C.T."/>
            <person name="Hug L.A."/>
            <person name="Thomas B.C."/>
            <person name="Sharon I."/>
            <person name="Castelle C.J."/>
            <person name="Singh A."/>
            <person name="Wilkins M.J."/>
            <person name="Williams K.H."/>
            <person name="Banfield J.F."/>
        </authorList>
    </citation>
    <scope>NUCLEOTIDE SEQUENCE [LARGE SCALE GENOMIC DNA]</scope>
</reference>
<dbReference type="Gene3D" id="1.10.1670.10">
    <property type="entry name" value="Helix-hairpin-Helix base-excision DNA repair enzymes (C-terminal)"/>
    <property type="match status" value="1"/>
</dbReference>
<keyword evidence="10" id="KW-0456">Lyase</keyword>
<comment type="caution">
    <text evidence="10">Lacks conserved residue(s) required for the propagation of feature annotation.</text>
</comment>
<dbReference type="GO" id="GO:0006285">
    <property type="term" value="P:base-excision repair, AP site formation"/>
    <property type="evidence" value="ECO:0007669"/>
    <property type="project" value="TreeGrafter"/>
</dbReference>
<dbReference type="Proteomes" id="UP000034290">
    <property type="component" value="Unassembled WGS sequence"/>
</dbReference>
<evidence type="ECO:0000256" key="6">
    <source>
        <dbReference type="ARBA" id="ARBA00023004"/>
    </source>
</evidence>
<evidence type="ECO:0000259" key="11">
    <source>
        <dbReference type="SMART" id="SM00478"/>
    </source>
</evidence>
<sequence length="218" mass="24883">MRKKETTAQFASRKRRAGCIARVLAKLFPEARVFLDHRTPWELLVAVILSAQCTDVQVNKVTSALFKKYRKFEDYLRAGKTARGIREFEKNIKSTGFYHTKAKNILSTANIVIQQFHGIVPRTMGELLALPGVGRKTANIVLQNAFNTVVGIPVDTHVRRLARLHGLTDETDPDKIEQDLCTILPKREWRPFSYRLISYGRKYCPARPHNHAKCPLAE</sequence>
<protein>
    <recommendedName>
        <fullName evidence="10">Endonuclease III</fullName>
        <ecNumber evidence="10">4.2.99.18</ecNumber>
    </recommendedName>
    <alternativeName>
        <fullName evidence="10">DNA-(apurinic or apyrimidinic site) lyase</fullName>
    </alternativeName>
</protein>
<evidence type="ECO:0000256" key="8">
    <source>
        <dbReference type="ARBA" id="ARBA00023204"/>
    </source>
</evidence>
<dbReference type="PATRIC" id="fig|1618650.3.peg.686"/>
<dbReference type="InterPro" id="IPR023170">
    <property type="entry name" value="HhH_base_excis_C"/>
</dbReference>
<dbReference type="Gene3D" id="1.10.340.30">
    <property type="entry name" value="Hypothetical protein, domain 2"/>
    <property type="match status" value="1"/>
</dbReference>
<dbReference type="CDD" id="cd00056">
    <property type="entry name" value="ENDO3c"/>
    <property type="match status" value="1"/>
</dbReference>
<dbReference type="SUPFAM" id="SSF48150">
    <property type="entry name" value="DNA-glycosylase"/>
    <property type="match status" value="1"/>
</dbReference>
<dbReference type="SMART" id="SM00478">
    <property type="entry name" value="ENDO3c"/>
    <property type="match status" value="1"/>
</dbReference>
<evidence type="ECO:0000256" key="7">
    <source>
        <dbReference type="ARBA" id="ARBA00023014"/>
    </source>
</evidence>
<organism evidence="12 13">
    <name type="scientific">Candidatus Giovannonibacteria bacterium GW2011_GWA2_53_7</name>
    <dbReference type="NCBI Taxonomy" id="1618650"/>
    <lineage>
        <taxon>Bacteria</taxon>
        <taxon>Candidatus Giovannoniibacteriota</taxon>
    </lineage>
</organism>
<comment type="cofactor">
    <cofactor evidence="10">
        <name>[4Fe-4S] cluster</name>
        <dbReference type="ChEBI" id="CHEBI:49883"/>
    </cofactor>
    <text evidence="10">Binds 1 [4Fe-4S] cluster.</text>
</comment>
<dbReference type="PANTHER" id="PTHR10359">
    <property type="entry name" value="A/G-SPECIFIC ADENINE GLYCOSYLASE/ENDONUCLEASE III"/>
    <property type="match status" value="1"/>
</dbReference>
<comment type="function">
    <text evidence="10">DNA repair enzyme that has both DNA N-glycosylase activity and AP-lyase activity. The DNA N-glycosylase activity releases various damaged pyrimidines from DNA by cleaving the N-glycosidic bond, leaving an AP (apurinic/apyrimidinic) site. The AP-lyase activity cleaves the phosphodiester bond 3' to the AP site by a beta-elimination, leaving a 3'-terminal unsaturated sugar and a product with a terminal 5'-phosphate.</text>
</comment>
<dbReference type="InterPro" id="IPR005759">
    <property type="entry name" value="Nth"/>
</dbReference>
<dbReference type="InterPro" id="IPR004036">
    <property type="entry name" value="Endonuclease-III-like_CS2"/>
</dbReference>
<dbReference type="PROSITE" id="PS01155">
    <property type="entry name" value="ENDONUCLEASE_III_2"/>
    <property type="match status" value="1"/>
</dbReference>
<dbReference type="EC" id="4.2.99.18" evidence="10"/>
<keyword evidence="8 10" id="KW-0234">DNA repair</keyword>
<keyword evidence="6" id="KW-0408">Iron</keyword>
<keyword evidence="12" id="KW-0255">Endonuclease</keyword>
<comment type="caution">
    <text evidence="12">The sequence shown here is derived from an EMBL/GenBank/DDBJ whole genome shotgun (WGS) entry which is preliminary data.</text>
</comment>
<dbReference type="GO" id="GO:0019104">
    <property type="term" value="F:DNA N-glycosylase activity"/>
    <property type="evidence" value="ECO:0007669"/>
    <property type="project" value="UniProtKB-UniRule"/>
</dbReference>
<comment type="catalytic activity">
    <reaction evidence="10">
        <text>2'-deoxyribonucleotide-(2'-deoxyribose 5'-phosphate)-2'-deoxyribonucleotide-DNA = a 3'-end 2'-deoxyribonucleotide-(2,3-dehydro-2,3-deoxyribose 5'-phosphate)-DNA + a 5'-end 5'-phospho-2'-deoxyribonucleoside-DNA + H(+)</text>
        <dbReference type="Rhea" id="RHEA:66592"/>
        <dbReference type="Rhea" id="RHEA-COMP:13180"/>
        <dbReference type="Rhea" id="RHEA-COMP:16897"/>
        <dbReference type="Rhea" id="RHEA-COMP:17067"/>
        <dbReference type="ChEBI" id="CHEBI:15378"/>
        <dbReference type="ChEBI" id="CHEBI:136412"/>
        <dbReference type="ChEBI" id="CHEBI:157695"/>
        <dbReference type="ChEBI" id="CHEBI:167181"/>
        <dbReference type="EC" id="4.2.99.18"/>
    </reaction>
</comment>
<evidence type="ECO:0000256" key="4">
    <source>
        <dbReference type="ARBA" id="ARBA00022763"/>
    </source>
</evidence>
<evidence type="ECO:0000256" key="1">
    <source>
        <dbReference type="ARBA" id="ARBA00008343"/>
    </source>
</evidence>
<dbReference type="InterPro" id="IPR000445">
    <property type="entry name" value="HhH_motif"/>
</dbReference>
<dbReference type="FunFam" id="1.10.340.30:FF:000001">
    <property type="entry name" value="Endonuclease III"/>
    <property type="match status" value="1"/>
</dbReference>
<keyword evidence="10" id="KW-0238">DNA-binding</keyword>
<dbReference type="InterPro" id="IPR003265">
    <property type="entry name" value="HhH-GPD_domain"/>
</dbReference>
<evidence type="ECO:0000313" key="12">
    <source>
        <dbReference type="EMBL" id="KKW34520.1"/>
    </source>
</evidence>
<accession>A0A0G1XUA5</accession>
<dbReference type="HAMAP" id="MF_00942">
    <property type="entry name" value="Nth"/>
    <property type="match status" value="1"/>
</dbReference>
<dbReference type="NCBIfam" id="TIGR01083">
    <property type="entry name" value="nth"/>
    <property type="match status" value="1"/>
</dbReference>
<dbReference type="Pfam" id="PF00730">
    <property type="entry name" value="HhH-GPD"/>
    <property type="match status" value="1"/>
</dbReference>
<keyword evidence="9 10" id="KW-0326">Glycosidase</keyword>
<gene>
    <name evidence="10" type="primary">nth</name>
    <name evidence="12" type="ORF">UY81_C0072G0006</name>
</gene>
<keyword evidence="12" id="KW-0540">Nuclease</keyword>
<keyword evidence="4 10" id="KW-0227">DNA damage</keyword>
<evidence type="ECO:0000313" key="13">
    <source>
        <dbReference type="Proteomes" id="UP000034290"/>
    </source>
</evidence>
<evidence type="ECO:0000256" key="5">
    <source>
        <dbReference type="ARBA" id="ARBA00022801"/>
    </source>
</evidence>
<dbReference type="AlphaFoldDB" id="A0A0G1XUA5"/>